<comment type="caution">
    <text evidence="7">The sequence shown here is derived from an EMBL/GenBank/DDBJ whole genome shotgun (WGS) entry which is preliminary data.</text>
</comment>
<proteinExistence type="predicted"/>
<dbReference type="InterPro" id="IPR050815">
    <property type="entry name" value="TF_fung"/>
</dbReference>
<keyword evidence="2" id="KW-0479">Metal-binding</keyword>
<evidence type="ECO:0000256" key="1">
    <source>
        <dbReference type="ARBA" id="ARBA00004123"/>
    </source>
</evidence>
<evidence type="ECO:0000313" key="8">
    <source>
        <dbReference type="Proteomes" id="UP000766486"/>
    </source>
</evidence>
<organism evidence="7 8">
    <name type="scientific">Bionectria ochroleuca</name>
    <name type="common">Gliocladium roseum</name>
    <dbReference type="NCBI Taxonomy" id="29856"/>
    <lineage>
        <taxon>Eukaryota</taxon>
        <taxon>Fungi</taxon>
        <taxon>Dikarya</taxon>
        <taxon>Ascomycota</taxon>
        <taxon>Pezizomycotina</taxon>
        <taxon>Sordariomycetes</taxon>
        <taxon>Hypocreomycetidae</taxon>
        <taxon>Hypocreales</taxon>
        <taxon>Bionectriaceae</taxon>
        <taxon>Clonostachys</taxon>
    </lineage>
</organism>
<protein>
    <recommendedName>
        <fullName evidence="6">Xylanolytic transcriptional activator regulatory domain-containing protein</fullName>
    </recommendedName>
</protein>
<dbReference type="SMART" id="SM00906">
    <property type="entry name" value="Fungal_trans"/>
    <property type="match status" value="1"/>
</dbReference>
<sequence>KKKDNTETSQFRQFRALPPMPVLKSLIDIYFLHVHNQPYSYFHEDSFHQRLSRGSIPKCLIFAILASALRFSTDDYYQGSVHEAIHTYSKEAWLSALDDYMSNEISSNLYVAQTVNMIAIIDFTSGRTSSGWLKIGMAVRIAQDLLLTEEPSALLPARRFFWSIYLLDKLVSCGKGRPPALSEEDCHVQLPCSEEAFKHGTGKKTITLRQLFSWDSNLDSPRSPGSLVILAASALGRCARYILHEREMDELPPWDPKSEFASINSFLILAEHHIQAGGAFETILSQCRTADQSLDHQKIGHLLFARVLLRVCHCLLNHPPLLRLRFQKLRCKVSHVFLSRNIQTSCEHACQLVKLLDAASSSGCHVQSSFYAYAAFLAGSILSITIHSKSRRKRVPEVELLTRRQQALRILENMGSVWDHASKMHLKALLFDSYSNQLSELLDTSSSGDMDSSTKEMVWSIVDYGAMVSEVKTEQFLELGDGKTPSSLDLGLDIGMDLGLGAAIDCRSTFDDEEITAAMPRLSGSLELQYLL</sequence>
<evidence type="ECO:0000256" key="5">
    <source>
        <dbReference type="ARBA" id="ARBA00023242"/>
    </source>
</evidence>
<evidence type="ECO:0000313" key="7">
    <source>
        <dbReference type="EMBL" id="VUC32104.1"/>
    </source>
</evidence>
<dbReference type="CDD" id="cd12148">
    <property type="entry name" value="fungal_TF_MHR"/>
    <property type="match status" value="1"/>
</dbReference>
<accession>A0ABY6UQ44</accession>
<comment type="subcellular location">
    <subcellularLocation>
        <location evidence="1">Nucleus</location>
    </subcellularLocation>
</comment>
<dbReference type="PANTHER" id="PTHR47338">
    <property type="entry name" value="ZN(II)2CYS6 TRANSCRIPTION FACTOR (EUROFUNG)-RELATED"/>
    <property type="match status" value="1"/>
</dbReference>
<evidence type="ECO:0000259" key="6">
    <source>
        <dbReference type="SMART" id="SM00906"/>
    </source>
</evidence>
<gene>
    <name evidence="7" type="ORF">CLO192961_LOCUS320731</name>
</gene>
<feature type="non-terminal residue" evidence="7">
    <location>
        <position position="1"/>
    </location>
</feature>
<reference evidence="7 8" key="1">
    <citation type="submission" date="2019-06" db="EMBL/GenBank/DDBJ databases">
        <authorList>
            <person name="Broberg M."/>
        </authorList>
    </citation>
    <scope>NUCLEOTIDE SEQUENCE [LARGE SCALE GENOMIC DNA]</scope>
</reference>
<dbReference type="PANTHER" id="PTHR47338:SF4">
    <property type="entry name" value="ZN(II)2CYS6 TRANSCRIPTION FACTOR (EUROFUNG)"/>
    <property type="match status" value="1"/>
</dbReference>
<evidence type="ECO:0000256" key="2">
    <source>
        <dbReference type="ARBA" id="ARBA00022723"/>
    </source>
</evidence>
<keyword evidence="5" id="KW-0539">Nucleus</keyword>
<evidence type="ECO:0000256" key="3">
    <source>
        <dbReference type="ARBA" id="ARBA00023015"/>
    </source>
</evidence>
<name>A0ABY6UQ44_BIOOC</name>
<dbReference type="Pfam" id="PF04082">
    <property type="entry name" value="Fungal_trans"/>
    <property type="match status" value="1"/>
</dbReference>
<dbReference type="EMBL" id="CABFNS010000844">
    <property type="protein sequence ID" value="VUC32104.1"/>
    <property type="molecule type" value="Genomic_DNA"/>
</dbReference>
<keyword evidence="4" id="KW-0804">Transcription</keyword>
<dbReference type="InterPro" id="IPR007219">
    <property type="entry name" value="XnlR_reg_dom"/>
</dbReference>
<keyword evidence="3" id="KW-0805">Transcription regulation</keyword>
<dbReference type="Proteomes" id="UP000766486">
    <property type="component" value="Unassembled WGS sequence"/>
</dbReference>
<evidence type="ECO:0000256" key="4">
    <source>
        <dbReference type="ARBA" id="ARBA00023163"/>
    </source>
</evidence>
<keyword evidence="8" id="KW-1185">Reference proteome</keyword>
<feature type="domain" description="Xylanolytic transcriptional activator regulatory" evidence="6">
    <location>
        <begin position="131"/>
        <end position="197"/>
    </location>
</feature>